<feature type="transmembrane region" description="Helical" evidence="2">
    <location>
        <begin position="741"/>
        <end position="765"/>
    </location>
</feature>
<evidence type="ECO:0000256" key="2">
    <source>
        <dbReference type="SAM" id="Phobius"/>
    </source>
</evidence>
<proteinExistence type="predicted"/>
<keyword evidence="4" id="KW-1185">Reference proteome</keyword>
<feature type="transmembrane region" description="Helical" evidence="2">
    <location>
        <begin position="168"/>
        <end position="196"/>
    </location>
</feature>
<dbReference type="Proteomes" id="UP001174936">
    <property type="component" value="Unassembled WGS sequence"/>
</dbReference>
<dbReference type="AlphaFoldDB" id="A0AA39XUU3"/>
<feature type="region of interest" description="Disordered" evidence="1">
    <location>
        <begin position="1"/>
        <end position="93"/>
    </location>
</feature>
<feature type="transmembrane region" description="Helical" evidence="2">
    <location>
        <begin position="203"/>
        <end position="229"/>
    </location>
</feature>
<evidence type="ECO:0000313" key="4">
    <source>
        <dbReference type="Proteomes" id="UP001174936"/>
    </source>
</evidence>
<evidence type="ECO:0000256" key="1">
    <source>
        <dbReference type="SAM" id="MobiDB-lite"/>
    </source>
</evidence>
<protein>
    <submittedName>
        <fullName evidence="3">Uncharacterized protein</fullName>
    </submittedName>
</protein>
<feature type="compositionally biased region" description="Polar residues" evidence="1">
    <location>
        <begin position="35"/>
        <end position="51"/>
    </location>
</feature>
<keyword evidence="2" id="KW-0472">Membrane</keyword>
<evidence type="ECO:0000313" key="3">
    <source>
        <dbReference type="EMBL" id="KAK0640636.1"/>
    </source>
</evidence>
<reference evidence="3" key="1">
    <citation type="submission" date="2023-06" db="EMBL/GenBank/DDBJ databases">
        <title>Genome-scale phylogeny and comparative genomics of the fungal order Sordariales.</title>
        <authorList>
            <consortium name="Lawrence Berkeley National Laboratory"/>
            <person name="Hensen N."/>
            <person name="Bonometti L."/>
            <person name="Westerberg I."/>
            <person name="Brannstrom I.O."/>
            <person name="Guillou S."/>
            <person name="Cros-Aarteil S."/>
            <person name="Calhoun S."/>
            <person name="Haridas S."/>
            <person name="Kuo A."/>
            <person name="Mondo S."/>
            <person name="Pangilinan J."/>
            <person name="Riley R."/>
            <person name="Labutti K."/>
            <person name="Andreopoulos B."/>
            <person name="Lipzen A."/>
            <person name="Chen C."/>
            <person name="Yanf M."/>
            <person name="Daum C."/>
            <person name="Ng V."/>
            <person name="Clum A."/>
            <person name="Steindorff A."/>
            <person name="Ohm R."/>
            <person name="Martin F."/>
            <person name="Silar P."/>
            <person name="Natvig D."/>
            <person name="Lalanne C."/>
            <person name="Gautier V."/>
            <person name="Ament-Velasquez S.L."/>
            <person name="Kruys A."/>
            <person name="Hutchinson M.I."/>
            <person name="Powell A.J."/>
            <person name="Barry K."/>
            <person name="Miller A.N."/>
            <person name="Grigoriev I.V."/>
            <person name="Debuchy R."/>
            <person name="Gladieux P."/>
            <person name="Thoren M.H."/>
            <person name="Johannesson H."/>
        </authorList>
    </citation>
    <scope>NUCLEOTIDE SEQUENCE</scope>
    <source>
        <strain evidence="3">SMH2532-1</strain>
    </source>
</reference>
<organism evidence="3 4">
    <name type="scientific">Cercophora newfieldiana</name>
    <dbReference type="NCBI Taxonomy" id="92897"/>
    <lineage>
        <taxon>Eukaryota</taxon>
        <taxon>Fungi</taxon>
        <taxon>Dikarya</taxon>
        <taxon>Ascomycota</taxon>
        <taxon>Pezizomycotina</taxon>
        <taxon>Sordariomycetes</taxon>
        <taxon>Sordariomycetidae</taxon>
        <taxon>Sordariales</taxon>
        <taxon>Lasiosphaeriaceae</taxon>
        <taxon>Cercophora</taxon>
    </lineage>
</organism>
<sequence>MNGDPLGQHPGREAMLPLRVDENERADADLLPPSATDTINNPNAEITSTEDPQAETPLELEHIADEPQPAVSHIADTEDGSDFIPSGNGSSLSAQRREDIAPIPNNSSPASPWTPTLQEKLSVWGIIVFSVGTVFMLASMGVLAFLWFADETNTLWKDVMLRNWATRAVAICAEVVKQAMGFQTAVVTAMLASLALERAEPAFAHVASVSMMRATAGSGTVLVLLWNYLVGFRWARFRSTVVFSLAITASIVFACTQVISILLLSDIDLTTMSGNTVAVERAFSFSSVFNTTDARESPLRSIQRVGTWFTNTKAASYPAFAEYSEPPYTAEGVSDTGVTLRALLPFQAPQDRQMLKTYSGFATVMDARVTCQIPTFVRPRVQILSQMSQVIVFEGAVQASRYTPRLGNATLDTSVGPDTPIPFSCLAPPGPNRGDNTYGGFDDGNAGWWLAICQLPNGEGNGKSLFAGGLISEFRDTSEWTRDMANMSIRRDESRHGAAYLIVNVTTGNQGRWKAAVTDDTRGRGYSPPAYSYRNEWLDLVFSNGGLVLSTTLCYTAFQFGELPVTISSVSNRTEPAPVFAPQLRRYIFDNVRTQLGQDRSVALQDRRLLRLEKQPWVIPDDGSRSLSFMRRQADLSRTAALATAPNGNVSAFMTRSTECPSPFGNGTLQQIEDMCVTPELEYLWLMQEILMTGGSMAFALQSLLTTLSAAAYYDQMGQFDNVSTVEQTFFTIASAPTSSAGFWVVAATVAAHLILSTVVLVLFLQSTNLSRVGATWAVLAQAAVGEGERYLGQAHSRTDVQLQEMMKADGVRETRAGLRRVDDRVEVFVRAK</sequence>
<keyword evidence="2" id="KW-1133">Transmembrane helix</keyword>
<dbReference type="EMBL" id="JAULSV010000006">
    <property type="protein sequence ID" value="KAK0640636.1"/>
    <property type="molecule type" value="Genomic_DNA"/>
</dbReference>
<keyword evidence="2" id="KW-0812">Transmembrane</keyword>
<name>A0AA39XUU3_9PEZI</name>
<feature type="transmembrane region" description="Helical" evidence="2">
    <location>
        <begin position="241"/>
        <end position="264"/>
    </location>
</feature>
<comment type="caution">
    <text evidence="3">The sequence shown here is derived from an EMBL/GenBank/DDBJ whole genome shotgun (WGS) entry which is preliminary data.</text>
</comment>
<accession>A0AA39XUU3</accession>
<feature type="transmembrane region" description="Helical" evidence="2">
    <location>
        <begin position="121"/>
        <end position="148"/>
    </location>
</feature>
<gene>
    <name evidence="3" type="ORF">B0T16DRAFT_200847</name>
</gene>
<feature type="compositionally biased region" description="Basic and acidic residues" evidence="1">
    <location>
        <begin position="19"/>
        <end position="28"/>
    </location>
</feature>